<evidence type="ECO:0000313" key="6">
    <source>
        <dbReference type="EMBL" id="ANW00450.1"/>
    </source>
</evidence>
<keyword evidence="7" id="KW-1185">Reference proteome</keyword>
<keyword evidence="2" id="KW-0442">Lipid degradation</keyword>
<organism evidence="6 7">
    <name type="scientific">Bradyrhizobium icense</name>
    <dbReference type="NCBI Taxonomy" id="1274631"/>
    <lineage>
        <taxon>Bacteria</taxon>
        <taxon>Pseudomonadati</taxon>
        <taxon>Pseudomonadota</taxon>
        <taxon>Alphaproteobacteria</taxon>
        <taxon>Hyphomicrobiales</taxon>
        <taxon>Nitrobacteraceae</taxon>
        <taxon>Bradyrhizobium</taxon>
    </lineage>
</organism>
<dbReference type="EMBL" id="CP016428">
    <property type="protein sequence ID" value="ANW00450.1"/>
    <property type="molecule type" value="Genomic_DNA"/>
</dbReference>
<feature type="domain" description="PNPLA" evidence="5">
    <location>
        <begin position="22"/>
        <end position="422"/>
    </location>
</feature>
<sequence length="707" mass="78295">MSTREPLPAFEDRAPSDRYCDLILTGGVTSSIAYPAAVFALATAYRFNSIGGSSSGAGVAALAAAAEYRRRHGSSHGFQIMLERTAAVADNVHGKTRLAWLFQPEEENRRLFNALLPGFAKPSGKLCALALGIVRSHAIVFIIAIIILVIALGAAALRWIDYSSAFLTGTLSFVGAVIAMLIFVACEVRRLVRHDYGLCTGSRVGKSPLPPLTDWLHGLIQEIAGRKVDDEPLTFADLAKAPGSPRETLNDPCSAGASSINLQMFTTNVTHGRPYIFPQQEDGEVDDPPLYFRSSEMRRLFPQRVVECMMRKSSSYDGNAKPAPVEPAPVGLLRRVARWFVSLVGSSVAGGEDEPEEEPLYPLPREHLPILVAARMSVSFPVLFSAVPLWILDERDKQKPVFRRCLFCDGGICSNFPIHLFDSPIPSWPTFGISLHEIPQSEQGAARARRPWWSLFRWWRLWRRTLAWIWLSSQQCLGTRWTGLPRKYGVVRLPRDHLEGREDQWSEFEAEPGSFDRLSGFFSALASTTINWNDATLARLPGVRERVARVRLRSGIGGLNIRMTGDQIRGLADLGRVAALKLLKRYAFPVARPSDELSDDKLSDGWNEHRWVRLNVLRDSLATSLAGLTWAASHVGYGKPLRDLIRLAIDEPVLKKDKDSQLLAAQAAALEGALDALIEAERALNMSTAGQPYRPSPRPVMRVRPPL</sequence>
<comment type="caution">
    <text evidence="2">Lacks conserved residue(s) required for the propagation of feature annotation.</text>
</comment>
<keyword evidence="4" id="KW-0812">Transmembrane</keyword>
<dbReference type="InterPro" id="IPR002641">
    <property type="entry name" value="PNPLA_dom"/>
</dbReference>
<dbReference type="SUPFAM" id="SSF52151">
    <property type="entry name" value="FabD/lysophospholipase-like"/>
    <property type="match status" value="1"/>
</dbReference>
<dbReference type="STRING" id="1274631.LMTR13_10005"/>
<protein>
    <recommendedName>
        <fullName evidence="5">PNPLA domain-containing protein</fullName>
    </recommendedName>
</protein>
<dbReference type="PROSITE" id="PS51635">
    <property type="entry name" value="PNPLA"/>
    <property type="match status" value="1"/>
</dbReference>
<dbReference type="PANTHER" id="PTHR46394:SF1">
    <property type="entry name" value="PNPLA DOMAIN-CONTAINING PROTEIN"/>
    <property type="match status" value="1"/>
</dbReference>
<reference evidence="6 7" key="1">
    <citation type="submission" date="2016-07" db="EMBL/GenBank/DDBJ databases">
        <title>Complete genome sequence of Bradyrhizobium icense LMTR 13T, a potential inoculant strain isolated from lima bean (Phaseolus lunatus) in Peru.</title>
        <authorList>
            <person name="Ormeno-Orrillo E."/>
            <person name="Duran D."/>
            <person name="Rogel M.A."/>
            <person name="Rey L."/>
            <person name="Imperial J."/>
            <person name="Ruiz-Argueso T."/>
            <person name="Martinez-Romero E."/>
        </authorList>
    </citation>
    <scope>NUCLEOTIDE SEQUENCE [LARGE SCALE GENOMIC DNA]</scope>
    <source>
        <strain evidence="6 7">LMTR 13</strain>
    </source>
</reference>
<keyword evidence="4" id="KW-1133">Transmembrane helix</keyword>
<keyword evidence="2" id="KW-0378">Hydrolase</keyword>
<evidence type="ECO:0000256" key="3">
    <source>
        <dbReference type="SAM" id="MobiDB-lite"/>
    </source>
</evidence>
<dbReference type="GO" id="GO:0016787">
    <property type="term" value="F:hydrolase activity"/>
    <property type="evidence" value="ECO:0007669"/>
    <property type="project" value="UniProtKB-UniRule"/>
</dbReference>
<feature type="active site" description="Nucleophile" evidence="2">
    <location>
        <position position="54"/>
    </location>
</feature>
<accession>A0A1B1UCF0</accession>
<dbReference type="OrthoDB" id="9770965at2"/>
<dbReference type="PANTHER" id="PTHR46394">
    <property type="entry name" value="ANNEXIN"/>
    <property type="match status" value="1"/>
</dbReference>
<feature type="transmembrane region" description="Helical" evidence="4">
    <location>
        <begin position="138"/>
        <end position="160"/>
    </location>
</feature>
<feature type="short sequence motif" description="GXSXG" evidence="2">
    <location>
        <begin position="52"/>
        <end position="56"/>
    </location>
</feature>
<evidence type="ECO:0000256" key="2">
    <source>
        <dbReference type="PROSITE-ProRule" id="PRU01161"/>
    </source>
</evidence>
<keyword evidence="4" id="KW-0472">Membrane</keyword>
<keyword evidence="1 2" id="KW-0443">Lipid metabolism</keyword>
<name>A0A1B1UCF0_9BRAD</name>
<dbReference type="KEGG" id="bic:LMTR13_10005"/>
<evidence type="ECO:0000259" key="5">
    <source>
        <dbReference type="PROSITE" id="PS51635"/>
    </source>
</evidence>
<feature type="transmembrane region" description="Helical" evidence="4">
    <location>
        <begin position="22"/>
        <end position="45"/>
    </location>
</feature>
<proteinExistence type="predicted"/>
<dbReference type="GO" id="GO:0016042">
    <property type="term" value="P:lipid catabolic process"/>
    <property type="evidence" value="ECO:0007669"/>
    <property type="project" value="UniProtKB-UniRule"/>
</dbReference>
<dbReference type="InterPro" id="IPR052580">
    <property type="entry name" value="Lipid_Hydrolase"/>
</dbReference>
<feature type="active site" description="Proton acceptor" evidence="2">
    <location>
        <position position="409"/>
    </location>
</feature>
<dbReference type="Gene3D" id="3.40.1090.10">
    <property type="entry name" value="Cytosolic phospholipase A2 catalytic domain"/>
    <property type="match status" value="1"/>
</dbReference>
<evidence type="ECO:0000256" key="1">
    <source>
        <dbReference type="ARBA" id="ARBA00023098"/>
    </source>
</evidence>
<feature type="region of interest" description="Disordered" evidence="3">
    <location>
        <begin position="687"/>
        <end position="707"/>
    </location>
</feature>
<feature type="transmembrane region" description="Helical" evidence="4">
    <location>
        <begin position="166"/>
        <end position="186"/>
    </location>
</feature>
<dbReference type="Proteomes" id="UP000092839">
    <property type="component" value="Chromosome"/>
</dbReference>
<feature type="short sequence motif" description="DGA/G" evidence="2">
    <location>
        <begin position="409"/>
        <end position="411"/>
    </location>
</feature>
<dbReference type="RefSeq" id="WP_065727728.1">
    <property type="nucleotide sequence ID" value="NZ_CP016428.1"/>
</dbReference>
<dbReference type="AlphaFoldDB" id="A0A1B1UCF0"/>
<evidence type="ECO:0000313" key="7">
    <source>
        <dbReference type="Proteomes" id="UP000092839"/>
    </source>
</evidence>
<dbReference type="InterPro" id="IPR016035">
    <property type="entry name" value="Acyl_Trfase/lysoPLipase"/>
</dbReference>
<evidence type="ECO:0000256" key="4">
    <source>
        <dbReference type="SAM" id="Phobius"/>
    </source>
</evidence>
<gene>
    <name evidence="6" type="ORF">LMTR13_10005</name>
</gene>